<dbReference type="InterPro" id="IPR029044">
    <property type="entry name" value="Nucleotide-diphossugar_trans"/>
</dbReference>
<reference evidence="11 12" key="1">
    <citation type="submission" date="2019-03" db="EMBL/GenBank/DDBJ databases">
        <title>Genomic Encyclopedia of Type Strains, Phase III (KMG-III): the genomes of soil and plant-associated and newly described type strains.</title>
        <authorList>
            <person name="Whitman W."/>
        </authorList>
    </citation>
    <scope>NUCLEOTIDE SEQUENCE [LARGE SCALE GENOMIC DNA]</scope>
    <source>
        <strain evidence="11 12">CECT 8976</strain>
    </source>
</reference>
<feature type="transmembrane region" description="Helical" evidence="10">
    <location>
        <begin position="298"/>
        <end position="319"/>
    </location>
</feature>
<evidence type="ECO:0000313" key="11">
    <source>
        <dbReference type="EMBL" id="TDR76622.1"/>
    </source>
</evidence>
<dbReference type="Proteomes" id="UP000295611">
    <property type="component" value="Unassembled WGS sequence"/>
</dbReference>
<dbReference type="PANTHER" id="PTHR43630">
    <property type="entry name" value="POLY-BETA-1,6-N-ACETYL-D-GLUCOSAMINE SYNTHASE"/>
    <property type="match status" value="1"/>
</dbReference>
<dbReference type="GO" id="GO:0005886">
    <property type="term" value="C:plasma membrane"/>
    <property type="evidence" value="ECO:0007669"/>
    <property type="project" value="UniProtKB-SubCell"/>
</dbReference>
<organism evidence="11 12">
    <name type="scientific">Paludibacterium purpuratum</name>
    <dbReference type="NCBI Taxonomy" id="1144873"/>
    <lineage>
        <taxon>Bacteria</taxon>
        <taxon>Pseudomonadati</taxon>
        <taxon>Pseudomonadota</taxon>
        <taxon>Betaproteobacteria</taxon>
        <taxon>Neisseriales</taxon>
        <taxon>Chromobacteriaceae</taxon>
        <taxon>Paludibacterium</taxon>
    </lineage>
</organism>
<evidence type="ECO:0000313" key="12">
    <source>
        <dbReference type="Proteomes" id="UP000295611"/>
    </source>
</evidence>
<evidence type="ECO:0000256" key="2">
    <source>
        <dbReference type="ARBA" id="ARBA00006739"/>
    </source>
</evidence>
<gene>
    <name evidence="11" type="ORF">DFP86_11048</name>
</gene>
<evidence type="ECO:0000256" key="3">
    <source>
        <dbReference type="ARBA" id="ARBA00022475"/>
    </source>
</evidence>
<comment type="subcellular location">
    <subcellularLocation>
        <location evidence="1 10">Cell membrane</location>
        <topology evidence="1 10">Multi-pass membrane protein</topology>
    </subcellularLocation>
</comment>
<keyword evidence="8 10" id="KW-0472">Membrane</keyword>
<evidence type="ECO:0000256" key="10">
    <source>
        <dbReference type="RuleBase" id="RU364028"/>
    </source>
</evidence>
<dbReference type="EMBL" id="SNZP01000010">
    <property type="protein sequence ID" value="TDR76622.1"/>
    <property type="molecule type" value="Genomic_DNA"/>
</dbReference>
<dbReference type="AlphaFoldDB" id="A0A4R7B125"/>
<keyword evidence="3 10" id="KW-1003">Cell membrane</keyword>
<dbReference type="PANTHER" id="PTHR43630:SF1">
    <property type="entry name" value="POLY-BETA-1,6-N-ACETYL-D-GLUCOSAMINE SYNTHASE"/>
    <property type="match status" value="1"/>
</dbReference>
<protein>
    <recommendedName>
        <fullName evidence="9 10">Poly-beta-1,6-N-acetyl-D-glucosamine synthase</fullName>
        <shortName evidence="10">Poly-beta-1,6-GlcNAc synthase</shortName>
        <ecNumber evidence="10">2.4.1.-</ecNumber>
    </recommendedName>
</protein>
<dbReference type="RefSeq" id="WP_133681822.1">
    <property type="nucleotide sequence ID" value="NZ_SNZP01000010.1"/>
</dbReference>
<dbReference type="InterPro" id="IPR023853">
    <property type="entry name" value="PGA_PgaC/IcaA"/>
</dbReference>
<evidence type="ECO:0000256" key="6">
    <source>
        <dbReference type="ARBA" id="ARBA00022692"/>
    </source>
</evidence>
<feature type="transmembrane region" description="Helical" evidence="10">
    <location>
        <begin position="339"/>
        <end position="358"/>
    </location>
</feature>
<dbReference type="EC" id="2.4.1.-" evidence="10"/>
<dbReference type="NCBIfam" id="TIGR03937">
    <property type="entry name" value="PgaC_IcaA"/>
    <property type="match status" value="1"/>
</dbReference>
<evidence type="ECO:0000256" key="5">
    <source>
        <dbReference type="ARBA" id="ARBA00022679"/>
    </source>
</evidence>
<evidence type="ECO:0000256" key="7">
    <source>
        <dbReference type="ARBA" id="ARBA00022989"/>
    </source>
</evidence>
<sequence length="419" mass="48416">MKQLIEILLAFAFYYPLFMAWLWMQGAAHYYFHYERKDPPLDQPPDLPYPPLSVVVPCYNEEAHVRETIGYALALDYPDFEVIAVNDGSRDDTGAILDQMAIEHPRLRVIHQDPNQGKAVGLNTALLLARNEFLLCIDGDAVLDPYAGKWLMRHFLTSPRVGAVTGNPRIRNRTSLLGRLQVGEFTAIIGLIKRAQRTYGRLFTVSGVLTAFRKTAVFQAGLWSEDMLTEDIDISWKIQLRHWNVRFEPRALVWILMPETLRGLWKQRLRWAKGGTQALWRNAWVLGRWRHRHMVPIYLEYFASVLWSYSMAFVIAYWLLRPLLPGHPVPVASPFIPGWYGLVLGFTCMVQFAVSKLIDGHYDHGLGRNYYWMIWYPLAFWLINVGTTIVAFPQALVRKKGKRARWTSPDRGVHHVNQA</sequence>
<dbReference type="GO" id="GO:0043708">
    <property type="term" value="P:cell adhesion involved in biofilm formation"/>
    <property type="evidence" value="ECO:0007669"/>
    <property type="project" value="InterPro"/>
</dbReference>
<keyword evidence="4 10" id="KW-0328">Glycosyltransferase</keyword>
<dbReference type="CDD" id="cd06423">
    <property type="entry name" value="CESA_like"/>
    <property type="match status" value="1"/>
</dbReference>
<evidence type="ECO:0000256" key="9">
    <source>
        <dbReference type="NCBIfam" id="TIGR03937"/>
    </source>
</evidence>
<proteinExistence type="inferred from homology"/>
<dbReference type="SUPFAM" id="SSF53448">
    <property type="entry name" value="Nucleotide-diphospho-sugar transferases"/>
    <property type="match status" value="1"/>
</dbReference>
<keyword evidence="7 10" id="KW-1133">Transmembrane helix</keyword>
<dbReference type="Pfam" id="PF13641">
    <property type="entry name" value="Glyco_tranf_2_3"/>
    <property type="match status" value="1"/>
</dbReference>
<dbReference type="GO" id="GO:0008375">
    <property type="term" value="F:acetylglucosaminyltransferase activity"/>
    <property type="evidence" value="ECO:0007669"/>
    <property type="project" value="UniProtKB-UniRule"/>
</dbReference>
<dbReference type="Gene3D" id="3.90.550.10">
    <property type="entry name" value="Spore Coat Polysaccharide Biosynthesis Protein SpsA, Chain A"/>
    <property type="match status" value="1"/>
</dbReference>
<keyword evidence="12" id="KW-1185">Reference proteome</keyword>
<keyword evidence="6 10" id="KW-0812">Transmembrane</keyword>
<evidence type="ECO:0000256" key="8">
    <source>
        <dbReference type="ARBA" id="ARBA00023136"/>
    </source>
</evidence>
<keyword evidence="5 10" id="KW-0808">Transferase</keyword>
<name>A0A4R7B125_9NEIS</name>
<evidence type="ECO:0000256" key="1">
    <source>
        <dbReference type="ARBA" id="ARBA00004651"/>
    </source>
</evidence>
<comment type="similarity">
    <text evidence="2 10">Belongs to the glycosyltransferase 2 family.</text>
</comment>
<feature type="transmembrane region" description="Helical" evidence="10">
    <location>
        <begin position="370"/>
        <end position="392"/>
    </location>
</feature>
<accession>A0A4R7B125</accession>
<evidence type="ECO:0000256" key="4">
    <source>
        <dbReference type="ARBA" id="ARBA00022676"/>
    </source>
</evidence>
<comment type="caution">
    <text evidence="11">The sequence shown here is derived from an EMBL/GenBank/DDBJ whole genome shotgun (WGS) entry which is preliminary data.</text>
</comment>
<dbReference type="OrthoDB" id="276604at2"/>
<feature type="transmembrane region" description="Helical" evidence="10">
    <location>
        <begin position="12"/>
        <end position="32"/>
    </location>
</feature>